<dbReference type="GO" id="GO:0006412">
    <property type="term" value="P:translation"/>
    <property type="evidence" value="ECO:0007669"/>
    <property type="project" value="InterPro"/>
</dbReference>
<reference evidence="5" key="2">
    <citation type="submission" date="2019-04" db="EMBL/GenBank/DDBJ databases">
        <authorList>
            <person name="Pasella M."/>
        </authorList>
    </citation>
    <scope>NUCLEOTIDE SEQUENCE</scope>
    <source>
        <strain evidence="5">PD2926</strain>
    </source>
</reference>
<feature type="compositionally biased region" description="Basic residues" evidence="4">
    <location>
        <begin position="8"/>
        <end position="19"/>
    </location>
</feature>
<dbReference type="Gene3D" id="1.10.287.3980">
    <property type="match status" value="1"/>
</dbReference>
<keyword evidence="3" id="KW-0687">Ribonucleoprotein</keyword>
<accession>A0A4D6WNS0</accession>
<dbReference type="NCBIfam" id="TIGR01030">
    <property type="entry name" value="rpmH_bact"/>
    <property type="match status" value="1"/>
</dbReference>
<dbReference type="Pfam" id="PF00468">
    <property type="entry name" value="Ribosomal_L34"/>
    <property type="match status" value="1"/>
</dbReference>
<proteinExistence type="inferred from homology"/>
<geneLocation type="plastid" evidence="5"/>
<dbReference type="GO" id="GO:0003735">
    <property type="term" value="F:structural constituent of ribosome"/>
    <property type="evidence" value="ECO:0007669"/>
    <property type="project" value="InterPro"/>
</dbReference>
<reference evidence="5" key="1">
    <citation type="journal article" date="2019" name="Mol. Phylogenet. Evol.">
        <title>Morphological evolution and classification of the red algal order Ceramiales inferred using plastid phylogenomics.</title>
        <authorList>
            <person name="Diaz-Tapia P."/>
            <person name="Pasella M.M."/>
            <person name="Verbruggen H."/>
            <person name="Maggs C.A."/>
        </authorList>
    </citation>
    <scope>NUCLEOTIDE SEQUENCE</scope>
    <source>
        <strain evidence="5">PD2926</strain>
    </source>
</reference>
<organism evidence="5">
    <name type="scientific">Bornetia secundiflora</name>
    <dbReference type="NCBI Taxonomy" id="2575637"/>
    <lineage>
        <taxon>Eukaryota</taxon>
        <taxon>Rhodophyta</taxon>
        <taxon>Florideophyceae</taxon>
        <taxon>Rhodymeniophycidae</taxon>
        <taxon>Ceramiales</taxon>
        <taxon>Wrangeliaceae</taxon>
        <taxon>Bornetia</taxon>
    </lineage>
</organism>
<dbReference type="InterPro" id="IPR000271">
    <property type="entry name" value="Ribosomal_bL34"/>
</dbReference>
<dbReference type="GO" id="GO:1990904">
    <property type="term" value="C:ribonucleoprotein complex"/>
    <property type="evidence" value="ECO:0007669"/>
    <property type="project" value="UniProtKB-KW"/>
</dbReference>
<comment type="similarity">
    <text evidence="1">Belongs to the bacterial ribosomal protein bL34 family.</text>
</comment>
<evidence type="ECO:0000256" key="3">
    <source>
        <dbReference type="ARBA" id="ARBA00023274"/>
    </source>
</evidence>
<evidence type="ECO:0000256" key="2">
    <source>
        <dbReference type="ARBA" id="ARBA00022980"/>
    </source>
</evidence>
<gene>
    <name evidence="5" type="primary">rpl34</name>
</gene>
<keyword evidence="2 5" id="KW-0689">Ribosomal protein</keyword>
<keyword evidence="5" id="KW-0934">Plastid</keyword>
<dbReference type="GO" id="GO:0005840">
    <property type="term" value="C:ribosome"/>
    <property type="evidence" value="ECO:0007669"/>
    <property type="project" value="UniProtKB-KW"/>
</dbReference>
<feature type="region of interest" description="Disordered" evidence="4">
    <location>
        <begin position="1"/>
        <end position="22"/>
    </location>
</feature>
<name>A0A4D6WNS0_9FLOR</name>
<dbReference type="AlphaFoldDB" id="A0A4D6WNS0"/>
<evidence type="ECO:0000256" key="4">
    <source>
        <dbReference type="SAM" id="MobiDB-lite"/>
    </source>
</evidence>
<evidence type="ECO:0000256" key="1">
    <source>
        <dbReference type="ARBA" id="ARBA00010111"/>
    </source>
</evidence>
<sequence>MNQGTNIKKLRKSGFRSRMKTSSGRKIINLKRNKKRYQINI</sequence>
<evidence type="ECO:0000313" key="5">
    <source>
        <dbReference type="EMBL" id="QCI04892.1"/>
    </source>
</evidence>
<dbReference type="EMBL" id="MK814615">
    <property type="protein sequence ID" value="QCI04892.1"/>
    <property type="molecule type" value="Genomic_DNA"/>
</dbReference>
<protein>
    <submittedName>
        <fullName evidence="5">Ribosomal protein L34</fullName>
    </submittedName>
</protein>